<dbReference type="Proteomes" id="UP001172721">
    <property type="component" value="Unassembled WGS sequence"/>
</dbReference>
<comment type="caution">
    <text evidence="2">The sequence shown here is derived from an EMBL/GenBank/DDBJ whole genome shotgun (WGS) entry which is preliminary data.</text>
</comment>
<feature type="compositionally biased region" description="Basic and acidic residues" evidence="1">
    <location>
        <begin position="62"/>
        <end position="71"/>
    </location>
</feature>
<dbReference type="Gene3D" id="3.20.20.80">
    <property type="entry name" value="Glycosidases"/>
    <property type="match status" value="1"/>
</dbReference>
<dbReference type="RefSeq" id="WP_301165538.1">
    <property type="nucleotide sequence ID" value="NZ_JAUHTR010000003.1"/>
</dbReference>
<keyword evidence="3" id="KW-1185">Reference proteome</keyword>
<evidence type="ECO:0000313" key="3">
    <source>
        <dbReference type="Proteomes" id="UP001172721"/>
    </source>
</evidence>
<organism evidence="2 3">
    <name type="scientific">Fictibacillus fluitans</name>
    <dbReference type="NCBI Taxonomy" id="3058422"/>
    <lineage>
        <taxon>Bacteria</taxon>
        <taxon>Bacillati</taxon>
        <taxon>Bacillota</taxon>
        <taxon>Bacilli</taxon>
        <taxon>Bacillales</taxon>
        <taxon>Fictibacillaceae</taxon>
        <taxon>Fictibacillus</taxon>
    </lineage>
</organism>
<feature type="region of interest" description="Disordered" evidence="1">
    <location>
        <begin position="55"/>
        <end position="75"/>
    </location>
</feature>
<reference evidence="2" key="1">
    <citation type="submission" date="2023-07" db="EMBL/GenBank/DDBJ databases">
        <title>Fictibacillus sp. isolated from freshwater pond.</title>
        <authorList>
            <person name="Kirdat K."/>
            <person name="Bhat A."/>
            <person name="Mourya A."/>
            <person name="Yadav A."/>
        </authorList>
    </citation>
    <scope>NUCLEOTIDE SEQUENCE</scope>
    <source>
        <strain evidence="2">NE201</strain>
    </source>
</reference>
<dbReference type="EMBL" id="JAUHTR010000003">
    <property type="protein sequence ID" value="MDN4524493.1"/>
    <property type="molecule type" value="Genomic_DNA"/>
</dbReference>
<dbReference type="Pfam" id="PF18952">
    <property type="entry name" value="DUF5696"/>
    <property type="match status" value="1"/>
</dbReference>
<proteinExistence type="predicted"/>
<gene>
    <name evidence="2" type="ORF">QYB97_08410</name>
</gene>
<dbReference type="InterPro" id="IPR043751">
    <property type="entry name" value="DUF5696"/>
</dbReference>
<protein>
    <submittedName>
        <fullName evidence="2">DUF5696 domain-containing protein</fullName>
    </submittedName>
</protein>
<sequence>MFRFTVKKAVFGVMLAVLLLISSGITGASGLFTKTKDVPPQEMLKKHEELSAVELSSNRYTQPDKKQKEVKSPSIPAEYKKEAETPSLALYVDSKTMGIMVENKKTGYVWSSYPSKDTLKKEQLNEDWSMLVRSPVMIDYFNDNAGLDRGSVASLDGQVMNKKAIKNGFQFTVDLKKLKTSFDVQVSIEESGLVVNVPEKSWSEKDHKLANIYVYPFLGSTRLDDVPGYMMIPDGSGALIRYQKPSVSYDEPFVGRIFGQDYSVNPPRMGGNRNINVTMPVFGAVHGEGQNGFLGIVEKGQYNAEIVAYPAGLNTNFNWISPRFIIRNAYFQPTSKNMGGYNTYQKTRIQTDLKIRYSFLQKDEASYTGMAKSYRSYLENKGILKKTKPAKTDVPAHVEFLGGEMEKGLFSRKFVEMTKFQDVDDITKTLKAEGLSNLDVLLRGWNHGGLTGSNPERFPVASELGGEDGLTDLAHVLKNRGIALSLQLDYTYGYEGANNFNEKTEAARKITNQVLIERIGSDPFEKEKIDLERYYISPHKAVNLAREDTKELKNIPSAGAALENTGSVLFSDFRKSNPVGRDEAASDYMKLADHLSNQFDDLALYQPNAYLLKHASKIYNIEMDSSQYMYATDTVPFVQMVLHGYINYFTSPLNFAADKNEMVLKMVETGAYPSFYFTKQPSHLLSKGPSKSIGASYYKDWLDDAKEIYERVKKPLGAVAGETIENRKVYQPGVVEVTYSNGTVILVNYESKAVKADGRTIPARDFLLSKRGSRQ</sequence>
<evidence type="ECO:0000313" key="2">
    <source>
        <dbReference type="EMBL" id="MDN4524493.1"/>
    </source>
</evidence>
<evidence type="ECO:0000256" key="1">
    <source>
        <dbReference type="SAM" id="MobiDB-lite"/>
    </source>
</evidence>
<accession>A0ABT8HUP7</accession>
<name>A0ABT8HUP7_9BACL</name>